<evidence type="ECO:0000256" key="1">
    <source>
        <dbReference type="ARBA" id="ARBA00004364"/>
    </source>
</evidence>
<keyword evidence="5" id="KW-0305">Gaseous exchange</keyword>
<protein>
    <recommendedName>
        <fullName evidence="11">Pulmonary surfactant-associated protein B</fullName>
    </recommendedName>
    <alternativeName>
        <fullName evidence="12">Pulmonary surfactant-associated proteolipid SPL(Phe)</fullName>
    </alternativeName>
</protein>
<evidence type="ECO:0000256" key="4">
    <source>
        <dbReference type="ARBA" id="ARBA00022525"/>
    </source>
</evidence>
<keyword evidence="6" id="KW-0732">Signal</keyword>
<evidence type="ECO:0000313" key="15">
    <source>
        <dbReference type="Proteomes" id="UP000694871"/>
    </source>
</evidence>
<dbReference type="RefSeq" id="XP_015278521.1">
    <property type="nucleotide sequence ID" value="XM_015423035.1"/>
</dbReference>
<keyword evidence="8" id="KW-1015">Disulfide bond</keyword>
<evidence type="ECO:0000313" key="16">
    <source>
        <dbReference type="RefSeq" id="XP_015278521.1"/>
    </source>
</evidence>
<dbReference type="GeneID" id="107120354"/>
<accession>A0ABM1KXT4</accession>
<dbReference type="Proteomes" id="UP000694871">
    <property type="component" value="Unplaced"/>
</dbReference>
<keyword evidence="3" id="KW-0767">Surface film</keyword>
<dbReference type="Pfam" id="PF02199">
    <property type="entry name" value="SapA"/>
    <property type="match status" value="1"/>
</dbReference>
<comment type="function">
    <text evidence="10">Pulmonary surfactant-associated proteins promote alveolar stability by lowering the surface tension at the air-liquid interface in the peripheral air spaces. SP-B increases the collapse pressure of palmitic acid to nearly 70 millinewtons per meter.</text>
</comment>
<proteinExistence type="predicted"/>
<dbReference type="PANTHER" id="PTHR11480:SF33">
    <property type="entry name" value="PULMONARY SURFACTANT-ASSOCIATED PROTEIN B"/>
    <property type="match status" value="1"/>
</dbReference>
<evidence type="ECO:0000256" key="6">
    <source>
        <dbReference type="ARBA" id="ARBA00022729"/>
    </source>
</evidence>
<dbReference type="PRINTS" id="PR01797">
    <property type="entry name" value="SAPOSIN"/>
</dbReference>
<keyword evidence="15" id="KW-1185">Reference proteome</keyword>
<reference evidence="16" key="1">
    <citation type="submission" date="2025-08" db="UniProtKB">
        <authorList>
            <consortium name="RefSeq"/>
        </authorList>
    </citation>
    <scope>IDENTIFICATION</scope>
</reference>
<evidence type="ECO:0000256" key="2">
    <source>
        <dbReference type="ARBA" id="ARBA00011748"/>
    </source>
</evidence>
<feature type="domain" description="Saposin B-type" evidence="13">
    <location>
        <begin position="1"/>
        <end position="37"/>
    </location>
</feature>
<comment type="subunit">
    <text evidence="2">Homodimer; disulfide-linked.</text>
</comment>
<feature type="domain" description="Saposin A-type" evidence="14">
    <location>
        <begin position="129"/>
        <end position="165"/>
    </location>
</feature>
<dbReference type="InterPro" id="IPR003119">
    <property type="entry name" value="SAP_A"/>
</dbReference>
<evidence type="ECO:0000256" key="12">
    <source>
        <dbReference type="ARBA" id="ARBA00041785"/>
    </source>
</evidence>
<evidence type="ECO:0000256" key="9">
    <source>
        <dbReference type="ARBA" id="ARBA00023180"/>
    </source>
</evidence>
<dbReference type="InterPro" id="IPR051428">
    <property type="entry name" value="Sphingo_Act-Surfact_Prot"/>
</dbReference>
<keyword evidence="9" id="KW-0325">Glycoprotein</keyword>
<gene>
    <name evidence="16" type="primary">LOC107120354</name>
</gene>
<dbReference type="InterPro" id="IPR011001">
    <property type="entry name" value="Saposin-like"/>
</dbReference>
<evidence type="ECO:0000256" key="5">
    <source>
        <dbReference type="ARBA" id="ARBA00022713"/>
    </source>
</evidence>
<dbReference type="InterPro" id="IPR008139">
    <property type="entry name" value="SaposinB_dom"/>
</dbReference>
<name>A0ABM1KXT4_GEKJA</name>
<feature type="domain" description="Saposin B-type" evidence="13">
    <location>
        <begin position="46"/>
        <end position="127"/>
    </location>
</feature>
<keyword evidence="4" id="KW-0964">Secreted</keyword>
<evidence type="ECO:0000256" key="11">
    <source>
        <dbReference type="ARBA" id="ARBA00041094"/>
    </source>
</evidence>
<evidence type="ECO:0000256" key="8">
    <source>
        <dbReference type="ARBA" id="ARBA00023157"/>
    </source>
</evidence>
<evidence type="ECO:0000256" key="7">
    <source>
        <dbReference type="ARBA" id="ARBA00022737"/>
    </source>
</evidence>
<dbReference type="PANTHER" id="PTHR11480">
    <property type="entry name" value="SAPOSIN-RELATED"/>
    <property type="match status" value="1"/>
</dbReference>
<dbReference type="InterPro" id="IPR008373">
    <property type="entry name" value="Saposin"/>
</dbReference>
<comment type="subcellular location">
    <subcellularLocation>
        <location evidence="1">Secreted</location>
        <location evidence="1">Extracellular space</location>
        <location evidence="1">Surface film</location>
    </subcellularLocation>
</comment>
<dbReference type="PROSITE" id="PS51110">
    <property type="entry name" value="SAP_A"/>
    <property type="match status" value="1"/>
</dbReference>
<sequence length="165" mass="17867">MCQCLMEKYTVIIVDLILGKLGPRLICGMMLMCATEENCGPEINPGSLPCQACLAVSSHVKLSIKANSTQAEIEAALLSTCSSTYPDWQEECKSFVHQYQSKWAILLAKPWSSKTTCQELGACVAEGGLFPGDAACARGPTYWCSSLSAAEQCKAVQHCQAHVWL</sequence>
<dbReference type="SMART" id="SM00162">
    <property type="entry name" value="SAPA"/>
    <property type="match status" value="1"/>
</dbReference>
<dbReference type="SMART" id="SM00741">
    <property type="entry name" value="SapB"/>
    <property type="match status" value="1"/>
</dbReference>
<evidence type="ECO:0000259" key="13">
    <source>
        <dbReference type="PROSITE" id="PS50015"/>
    </source>
</evidence>
<evidence type="ECO:0000256" key="3">
    <source>
        <dbReference type="ARBA" id="ARBA00022439"/>
    </source>
</evidence>
<dbReference type="PROSITE" id="PS50015">
    <property type="entry name" value="SAP_B"/>
    <property type="match status" value="2"/>
</dbReference>
<dbReference type="InterPro" id="IPR008138">
    <property type="entry name" value="SapB_2"/>
</dbReference>
<organism evidence="15 16">
    <name type="scientific">Gekko japonicus</name>
    <name type="common">Schlegel's Japanese gecko</name>
    <dbReference type="NCBI Taxonomy" id="146911"/>
    <lineage>
        <taxon>Eukaryota</taxon>
        <taxon>Metazoa</taxon>
        <taxon>Chordata</taxon>
        <taxon>Craniata</taxon>
        <taxon>Vertebrata</taxon>
        <taxon>Euteleostomi</taxon>
        <taxon>Lepidosauria</taxon>
        <taxon>Squamata</taxon>
        <taxon>Bifurcata</taxon>
        <taxon>Gekkota</taxon>
        <taxon>Gekkonidae</taxon>
        <taxon>Gekkoninae</taxon>
        <taxon>Gekko</taxon>
    </lineage>
</organism>
<dbReference type="Pfam" id="PF03489">
    <property type="entry name" value="SapB_2"/>
    <property type="match status" value="1"/>
</dbReference>
<evidence type="ECO:0000256" key="10">
    <source>
        <dbReference type="ARBA" id="ARBA00037221"/>
    </source>
</evidence>
<dbReference type="Gene3D" id="1.10.225.10">
    <property type="entry name" value="Saposin-like"/>
    <property type="match status" value="1"/>
</dbReference>
<dbReference type="SUPFAM" id="SSF47862">
    <property type="entry name" value="Saposin"/>
    <property type="match status" value="1"/>
</dbReference>
<keyword evidence="7" id="KW-0677">Repeat</keyword>
<evidence type="ECO:0000259" key="14">
    <source>
        <dbReference type="PROSITE" id="PS51110"/>
    </source>
</evidence>